<evidence type="ECO:0000313" key="4">
    <source>
        <dbReference type="Proteomes" id="UP000037530"/>
    </source>
</evidence>
<name>A0A0M0I5W5_9VIBR</name>
<evidence type="ECO:0000256" key="1">
    <source>
        <dbReference type="SAM" id="MobiDB-lite"/>
    </source>
</evidence>
<dbReference type="RefSeq" id="WP_053407977.1">
    <property type="nucleotide sequence ID" value="NZ_LHPI01000001.1"/>
</dbReference>
<accession>A0A0M0I5W5</accession>
<evidence type="ECO:0000259" key="2">
    <source>
        <dbReference type="Pfam" id="PF06812"/>
    </source>
</evidence>
<protein>
    <submittedName>
        <fullName evidence="3">Type VI secretion protein</fullName>
    </submittedName>
</protein>
<evidence type="ECO:0000313" key="3">
    <source>
        <dbReference type="EMBL" id="KOO09721.1"/>
    </source>
</evidence>
<proteinExistence type="predicted"/>
<feature type="compositionally biased region" description="Polar residues" evidence="1">
    <location>
        <begin position="209"/>
        <end position="220"/>
    </location>
</feature>
<keyword evidence="4" id="KW-1185">Reference proteome</keyword>
<feature type="region of interest" description="Disordered" evidence="1">
    <location>
        <begin position="193"/>
        <end position="224"/>
    </location>
</feature>
<dbReference type="InterPro" id="IPR017739">
    <property type="entry name" value="T6SS-assoc_VCA0119"/>
</dbReference>
<feature type="domain" description="ImpA N-terminal" evidence="2">
    <location>
        <begin position="12"/>
        <end position="124"/>
    </location>
</feature>
<organism evidence="3 4">
    <name type="scientific">Vibrio hepatarius</name>
    <dbReference type="NCBI Taxonomy" id="171383"/>
    <lineage>
        <taxon>Bacteria</taxon>
        <taxon>Pseudomonadati</taxon>
        <taxon>Pseudomonadota</taxon>
        <taxon>Gammaproteobacteria</taxon>
        <taxon>Vibrionales</taxon>
        <taxon>Vibrionaceae</taxon>
        <taxon>Vibrio</taxon>
        <taxon>Vibrio oreintalis group</taxon>
    </lineage>
</organism>
<dbReference type="PATRIC" id="fig|171383.3.peg.553"/>
<dbReference type="InterPro" id="IPR010657">
    <property type="entry name" value="ImpA_N"/>
</dbReference>
<comment type="caution">
    <text evidence="3">The sequence shown here is derived from an EMBL/GenBank/DDBJ whole genome shotgun (WGS) entry which is preliminary data.</text>
</comment>
<gene>
    <name evidence="3" type="ORF">AKJ31_02705</name>
</gene>
<dbReference type="EMBL" id="LHPI01000001">
    <property type="protein sequence ID" value="KOO09721.1"/>
    <property type="molecule type" value="Genomic_DNA"/>
</dbReference>
<reference evidence="4" key="1">
    <citation type="submission" date="2015-08" db="EMBL/GenBank/DDBJ databases">
        <title>Vibrio galatheae sp. nov., a novel member of the Vibrionaceae family isolated from the Solomon Islands.</title>
        <authorList>
            <person name="Giubergia S."/>
            <person name="Machado H."/>
            <person name="Mateiu R.V."/>
            <person name="Gram L."/>
        </authorList>
    </citation>
    <scope>NUCLEOTIDE SEQUENCE [LARGE SCALE GENOMIC DNA]</scope>
    <source>
        <strain evidence="4">DSM 19134</strain>
    </source>
</reference>
<dbReference type="STRING" id="171383.AKJ31_02705"/>
<dbReference type="Proteomes" id="UP000037530">
    <property type="component" value="Unassembled WGS sequence"/>
</dbReference>
<dbReference type="NCBIfam" id="TIGR03362">
    <property type="entry name" value="VI_chp_7"/>
    <property type="match status" value="1"/>
</dbReference>
<dbReference type="PANTHER" id="PTHR37024">
    <property type="entry name" value="TYPE VI SECRETION SYSTEM DUF2094 AND IMPA-RELATED DOMAIN PROTEIN"/>
    <property type="match status" value="1"/>
</dbReference>
<dbReference type="PANTHER" id="PTHR37024:SF3">
    <property type="entry name" value="TYPE VI SECRETION SYSTEM PROTEIN TSSA"/>
    <property type="match status" value="1"/>
</dbReference>
<sequence length="472" mass="52777">MTVQKIRAAISTPISQDNPVGERVMDDPLFDFVESQMMKVGSLSHGEVRWNEVETAILSLMENKTKDLKLLVHLLQCFQSNGSVGRFVLSLQVLSDFMSQYWETCFPAPGSRGQLPRKKYFNQISQRFDAALDKLVSKQEYVSETNQRELKGALALFQQVTNEAGVEGEESLLFIRKAERWLESCALVDSSAQSNSNTQSSASANDSSEFSPASTVAVDTSNDKATKESLKKVADYLAEFEHGYAQSIRLRRFAIWMSITTPPDANAQGETPLRAMAADRVNEYLEQSQARPDLALWRKVEQSLTNAPFWFDGQYLSAQIATKLGKAEWASAILEETQNFLSRVPELADMSFKGGTPFLSKDTREWLASNEKVNAISSVSSWDDKRQEAITLAKEGGLSVAMAMLNDGLATASEPRDQFYWRLISADLLANQGLDAIARQHYQSLYKMALESSVQDWEPTLINQLEKIVVTE</sequence>
<dbReference type="AlphaFoldDB" id="A0A0M0I5W5"/>
<feature type="compositionally biased region" description="Low complexity" evidence="1">
    <location>
        <begin position="193"/>
        <end position="208"/>
    </location>
</feature>
<dbReference type="Pfam" id="PF16989">
    <property type="entry name" value="T6SS_VasJ"/>
    <property type="match status" value="1"/>
</dbReference>
<dbReference type="Pfam" id="PF06812">
    <property type="entry name" value="ImpA_N"/>
    <property type="match status" value="1"/>
</dbReference>
<dbReference type="OrthoDB" id="1522895at2"/>